<accession>A0A2S8FJB7</accession>
<dbReference type="AlphaFoldDB" id="A0A2S8FJB7"/>
<comment type="caution">
    <text evidence="2">The sequence shown here is derived from an EMBL/GenBank/DDBJ whole genome shotgun (WGS) entry which is preliminary data.</text>
</comment>
<dbReference type="OrthoDB" id="9989415at2"/>
<gene>
    <name evidence="2" type="ORF">C5Y83_18680</name>
</gene>
<organism evidence="2 3">
    <name type="scientific">Blastopirellula marina</name>
    <dbReference type="NCBI Taxonomy" id="124"/>
    <lineage>
        <taxon>Bacteria</taxon>
        <taxon>Pseudomonadati</taxon>
        <taxon>Planctomycetota</taxon>
        <taxon>Planctomycetia</taxon>
        <taxon>Pirellulales</taxon>
        <taxon>Pirellulaceae</taxon>
        <taxon>Blastopirellula</taxon>
    </lineage>
</organism>
<protein>
    <submittedName>
        <fullName evidence="2">Uncharacterized protein</fullName>
    </submittedName>
</protein>
<feature type="signal peptide" evidence="1">
    <location>
        <begin position="1"/>
        <end position="30"/>
    </location>
</feature>
<evidence type="ECO:0000313" key="3">
    <source>
        <dbReference type="Proteomes" id="UP000238322"/>
    </source>
</evidence>
<sequence>MFSQSYRACQRHWTFPILLFGVLLVAPANADATTNHVWVQRTFDLTNALLNGERLPEHSKDYVRDVSAHVLAAKGCVEETLSLLPAGVPQKAMSFRYFAASGFAQCGDLEAAFRVADPLPRYGKLRAFTLVAVERIKRRDMTGLQVALAKCDLDSFDPENRDSTLKSIVSNLSEVGELDEAHKLVERISDPDLRTKLEERINKVGRLLVPSDPGYLDQQIRLAIDQQMSEEDLQYTRALRSAEVAAAEGRTDLAKVQLQKVIGLVKENDSSSSVLKLLQIGDVAEKAGVRQLAQTAFEDALKEYLKREHDLSILGASPFFLEPSERWKSVGRVVSLVEIEECLSKACERKDNGLVAALIVSLAASEEPQRVEEQYELLDSPEQKWLTAYWMLTTE</sequence>
<feature type="chain" id="PRO_5015419231" evidence="1">
    <location>
        <begin position="31"/>
        <end position="395"/>
    </location>
</feature>
<dbReference type="Proteomes" id="UP000238322">
    <property type="component" value="Unassembled WGS sequence"/>
</dbReference>
<dbReference type="EMBL" id="PUHY01000012">
    <property type="protein sequence ID" value="PQO32257.1"/>
    <property type="molecule type" value="Genomic_DNA"/>
</dbReference>
<dbReference type="RefSeq" id="WP_105331269.1">
    <property type="nucleotide sequence ID" value="NZ_PUHY01000012.1"/>
</dbReference>
<evidence type="ECO:0000256" key="1">
    <source>
        <dbReference type="SAM" id="SignalP"/>
    </source>
</evidence>
<evidence type="ECO:0000313" key="2">
    <source>
        <dbReference type="EMBL" id="PQO32257.1"/>
    </source>
</evidence>
<name>A0A2S8FJB7_9BACT</name>
<reference evidence="2 3" key="1">
    <citation type="submission" date="2018-02" db="EMBL/GenBank/DDBJ databases">
        <title>Comparative genomes isolates from brazilian mangrove.</title>
        <authorList>
            <person name="Araujo J.E."/>
            <person name="Taketani R.G."/>
            <person name="Silva M.C.P."/>
            <person name="Loureco M.V."/>
            <person name="Andreote F.D."/>
        </authorList>
    </citation>
    <scope>NUCLEOTIDE SEQUENCE [LARGE SCALE GENOMIC DNA]</scope>
    <source>
        <strain evidence="2 3">Hex-1 MGV</strain>
    </source>
</reference>
<keyword evidence="1" id="KW-0732">Signal</keyword>
<proteinExistence type="predicted"/>